<keyword evidence="7" id="KW-0472">Membrane</keyword>
<dbReference type="InterPro" id="IPR018011">
    <property type="entry name" value="Carb_sulfotrans_8-10"/>
</dbReference>
<evidence type="ECO:0000313" key="10">
    <source>
        <dbReference type="Proteomes" id="UP001205105"/>
    </source>
</evidence>
<dbReference type="GO" id="GO:0000139">
    <property type="term" value="C:Golgi membrane"/>
    <property type="evidence" value="ECO:0007669"/>
    <property type="project" value="UniProtKB-SubCell"/>
</dbReference>
<evidence type="ECO:0008006" key="11">
    <source>
        <dbReference type="Google" id="ProtNLM"/>
    </source>
</evidence>
<keyword evidence="3" id="KW-0808">Transferase</keyword>
<dbReference type="PANTHER" id="PTHR12137">
    <property type="entry name" value="CARBOHYDRATE SULFOTRANSFERASE"/>
    <property type="match status" value="1"/>
</dbReference>
<dbReference type="InterPro" id="IPR005331">
    <property type="entry name" value="Sulfotransferase"/>
</dbReference>
<comment type="similarity">
    <text evidence="2">Belongs to the sulfotransferase 2 family.</text>
</comment>
<dbReference type="GO" id="GO:0008146">
    <property type="term" value="F:sulfotransferase activity"/>
    <property type="evidence" value="ECO:0007669"/>
    <property type="project" value="InterPro"/>
</dbReference>
<comment type="subcellular location">
    <subcellularLocation>
        <location evidence="1">Golgi apparatus membrane</location>
        <topology evidence="1">Single-pass type II membrane protein</topology>
    </subcellularLocation>
</comment>
<name>A0AAD5DZU1_9CHLO</name>
<evidence type="ECO:0000256" key="8">
    <source>
        <dbReference type="ARBA" id="ARBA00023180"/>
    </source>
</evidence>
<comment type="caution">
    <text evidence="9">The sequence shown here is derived from an EMBL/GenBank/DDBJ whole genome shotgun (WGS) entry which is preliminary data.</text>
</comment>
<evidence type="ECO:0000256" key="4">
    <source>
        <dbReference type="ARBA" id="ARBA00022692"/>
    </source>
</evidence>
<evidence type="ECO:0000256" key="7">
    <source>
        <dbReference type="ARBA" id="ARBA00023136"/>
    </source>
</evidence>
<protein>
    <recommendedName>
        <fullName evidence="11">Sulfotransferase</fullName>
    </recommendedName>
</protein>
<evidence type="ECO:0000256" key="2">
    <source>
        <dbReference type="ARBA" id="ARBA00006339"/>
    </source>
</evidence>
<evidence type="ECO:0000313" key="9">
    <source>
        <dbReference type="EMBL" id="KAI7845638.1"/>
    </source>
</evidence>
<proteinExistence type="inferred from homology"/>
<dbReference type="Proteomes" id="UP001205105">
    <property type="component" value="Unassembled WGS sequence"/>
</dbReference>
<dbReference type="EMBL" id="JADXDR010000014">
    <property type="protein sequence ID" value="KAI7845638.1"/>
    <property type="molecule type" value="Genomic_DNA"/>
</dbReference>
<keyword evidence="10" id="KW-1185">Reference proteome</keyword>
<accession>A0AAD5DZU1</accession>
<dbReference type="GO" id="GO:0016051">
    <property type="term" value="P:carbohydrate biosynthetic process"/>
    <property type="evidence" value="ECO:0007669"/>
    <property type="project" value="InterPro"/>
</dbReference>
<keyword evidence="4" id="KW-0812">Transmembrane</keyword>
<evidence type="ECO:0000256" key="1">
    <source>
        <dbReference type="ARBA" id="ARBA00004323"/>
    </source>
</evidence>
<dbReference type="PANTHER" id="PTHR12137:SF54">
    <property type="entry name" value="CARBOHYDRATE SULFOTRANSFERASE"/>
    <property type="match status" value="1"/>
</dbReference>
<keyword evidence="5" id="KW-1133">Transmembrane helix</keyword>
<organism evidence="9 10">
    <name type="scientific">Chlorella ohadii</name>
    <dbReference type="NCBI Taxonomy" id="2649997"/>
    <lineage>
        <taxon>Eukaryota</taxon>
        <taxon>Viridiplantae</taxon>
        <taxon>Chlorophyta</taxon>
        <taxon>core chlorophytes</taxon>
        <taxon>Trebouxiophyceae</taxon>
        <taxon>Chlorellales</taxon>
        <taxon>Chlorellaceae</taxon>
        <taxon>Chlorella clade</taxon>
        <taxon>Chlorella</taxon>
    </lineage>
</organism>
<evidence type="ECO:0000256" key="6">
    <source>
        <dbReference type="ARBA" id="ARBA00023034"/>
    </source>
</evidence>
<dbReference type="AlphaFoldDB" id="A0AAD5DZU1"/>
<evidence type="ECO:0000256" key="5">
    <source>
        <dbReference type="ARBA" id="ARBA00022989"/>
    </source>
</evidence>
<evidence type="ECO:0000256" key="3">
    <source>
        <dbReference type="ARBA" id="ARBA00022679"/>
    </source>
</evidence>
<reference evidence="9" key="1">
    <citation type="submission" date="2020-11" db="EMBL/GenBank/DDBJ databases">
        <title>Chlorella ohadii genome sequencing and assembly.</title>
        <authorList>
            <person name="Murik O."/>
            <person name="Treves H."/>
            <person name="Kedem I."/>
            <person name="Shotland Y."/>
            <person name="Kaplan A."/>
        </authorList>
    </citation>
    <scope>NUCLEOTIDE SEQUENCE</scope>
    <source>
        <strain evidence="9">1</strain>
    </source>
</reference>
<keyword evidence="8" id="KW-0325">Glycoprotein</keyword>
<sequence length="419" mass="45615">MGAQHRGIMAPAKSQGLVSSTRGAVLTAAVFLAVLTCLLARGGLPPLHSTASAIQLWWHGLAGSTPQPARGPALHGPVKKLGMINMTYFYPPMGQNCKAERLWWYDAAAGRGNLTQADLARLRKGPCMQCQVYVNHLYKMIYVRHAKVASSTVLDYFGLCTDETKGCLHNWEIDVSTVQTSPAVKARPTFKQLSKLSKDEVARTWASYFVFTVTRDPLDRAVSQYSFLLRSNLAEPPRCADAAEALDWDAFCQSPPSLAKFCARRPDCCKQAEGVYDGTGFKLAHIVPQAQCIADVSGRIAVDFVARQETLAEDMAALLGKLNARRDEGVPPLVPGKELGTEKMRSKCASGSSVRAVRHGSAPMHDPVSTWQGLVAKEQYCSTEEYYSGRHTHCRASVEAYFADDLRLLYPGMAAAGGG</sequence>
<dbReference type="Pfam" id="PF03567">
    <property type="entry name" value="Sulfotransfer_2"/>
    <property type="match status" value="1"/>
</dbReference>
<gene>
    <name evidence="9" type="ORF">COHA_000752</name>
</gene>
<keyword evidence="6" id="KW-0333">Golgi apparatus</keyword>